<comment type="caution">
    <text evidence="2">The sequence shown here is derived from an EMBL/GenBank/DDBJ whole genome shotgun (WGS) entry which is preliminary data.</text>
</comment>
<organism evidence="2 3">
    <name type="scientific">Azospirillum doebereinerae</name>
    <dbReference type="NCBI Taxonomy" id="92933"/>
    <lineage>
        <taxon>Bacteria</taxon>
        <taxon>Pseudomonadati</taxon>
        <taxon>Pseudomonadota</taxon>
        <taxon>Alphaproteobacteria</taxon>
        <taxon>Rhodospirillales</taxon>
        <taxon>Azospirillaceae</taxon>
        <taxon>Azospirillum</taxon>
    </lineage>
</organism>
<name>A0A433JED7_9PROT</name>
<evidence type="ECO:0000256" key="1">
    <source>
        <dbReference type="SAM" id="MobiDB-lite"/>
    </source>
</evidence>
<reference evidence="2 3" key="1">
    <citation type="submission" date="2018-12" db="EMBL/GenBank/DDBJ databases">
        <authorList>
            <person name="Yang Y."/>
        </authorList>
    </citation>
    <scope>NUCLEOTIDE SEQUENCE [LARGE SCALE GENOMIC DNA]</scope>
    <source>
        <strain evidence="2 3">GSF71</strain>
    </source>
</reference>
<dbReference type="Proteomes" id="UP000280346">
    <property type="component" value="Unassembled WGS sequence"/>
</dbReference>
<proteinExistence type="predicted"/>
<feature type="region of interest" description="Disordered" evidence="1">
    <location>
        <begin position="140"/>
        <end position="161"/>
    </location>
</feature>
<evidence type="ECO:0000313" key="2">
    <source>
        <dbReference type="EMBL" id="RUQ75255.1"/>
    </source>
</evidence>
<dbReference type="EMBL" id="RZIJ01000002">
    <property type="protein sequence ID" value="RUQ75255.1"/>
    <property type="molecule type" value="Genomic_DNA"/>
</dbReference>
<gene>
    <name evidence="2" type="ORF">EJ913_04220</name>
</gene>
<accession>A0A433JED7</accession>
<dbReference type="OrthoDB" id="7304279at2"/>
<keyword evidence="3" id="KW-1185">Reference proteome</keyword>
<sequence length="186" mass="20250">MFTEHGTEAKPLPWQPPAVITETMRRDAVHALGALKVRSLPATQAEAEAFIAHLANLCAGKELPPASKLMGAVSSILRAEYPAAIINDPSTLDRVLKRVSVTGRPTWWPSWPELDAALDAERSALREQWRRLDVIAKGSSGTRALPPHDRPDDDLPPPTEAQQATVRDLLAAAGIALKSESHPLRR</sequence>
<evidence type="ECO:0000313" key="3">
    <source>
        <dbReference type="Proteomes" id="UP000280346"/>
    </source>
</evidence>
<dbReference type="AlphaFoldDB" id="A0A433JED7"/>
<protein>
    <submittedName>
        <fullName evidence="2">Uncharacterized protein</fullName>
    </submittedName>
</protein>